<protein>
    <recommendedName>
        <fullName evidence="10">Chloride channel protein</fullName>
    </recommendedName>
</protein>
<dbReference type="GO" id="GO:0015108">
    <property type="term" value="F:chloride transmembrane transporter activity"/>
    <property type="evidence" value="ECO:0007669"/>
    <property type="project" value="InterPro"/>
</dbReference>
<keyword evidence="2 7" id="KW-0812">Transmembrane</keyword>
<gene>
    <name evidence="8" type="ORF">Ae201684_011926</name>
</gene>
<dbReference type="InterPro" id="IPR014743">
    <property type="entry name" value="Cl-channel_core"/>
</dbReference>
<feature type="transmembrane region" description="Helical" evidence="7">
    <location>
        <begin position="303"/>
        <end position="327"/>
    </location>
</feature>
<evidence type="ECO:0000256" key="5">
    <source>
        <dbReference type="ARBA" id="ARBA00023122"/>
    </source>
</evidence>
<dbReference type="SUPFAM" id="SSF54631">
    <property type="entry name" value="CBS-domain pair"/>
    <property type="match status" value="1"/>
</dbReference>
<feature type="transmembrane region" description="Helical" evidence="7">
    <location>
        <begin position="450"/>
        <end position="469"/>
    </location>
</feature>
<accession>A0A6G0WST3</accession>
<dbReference type="AlphaFoldDB" id="A0A6G0WST3"/>
<keyword evidence="5" id="KW-0129">CBS domain</keyword>
<dbReference type="GO" id="GO:0016020">
    <property type="term" value="C:membrane"/>
    <property type="evidence" value="ECO:0007669"/>
    <property type="project" value="UniProtKB-SubCell"/>
</dbReference>
<dbReference type="InterPro" id="IPR046342">
    <property type="entry name" value="CBS_dom_sf"/>
</dbReference>
<dbReference type="InterPro" id="IPR051280">
    <property type="entry name" value="Cl-channel/antiporter"/>
</dbReference>
<comment type="caution">
    <text evidence="8">The sequence shown here is derived from an EMBL/GenBank/DDBJ whole genome shotgun (WGS) entry which is preliminary data.</text>
</comment>
<evidence type="ECO:0000313" key="8">
    <source>
        <dbReference type="EMBL" id="KAF0730502.1"/>
    </source>
</evidence>
<name>A0A6G0WST3_9STRA</name>
<feature type="transmembrane region" description="Helical" evidence="7">
    <location>
        <begin position="60"/>
        <end position="80"/>
    </location>
</feature>
<dbReference type="VEuPathDB" id="FungiDB:AeMF1_015870"/>
<keyword evidence="6 7" id="KW-0472">Membrane</keyword>
<comment type="subcellular location">
    <subcellularLocation>
        <location evidence="1">Membrane</location>
        <topology evidence="1">Multi-pass membrane protein</topology>
    </subcellularLocation>
</comment>
<feature type="transmembrane region" description="Helical" evidence="7">
    <location>
        <begin position="110"/>
        <end position="132"/>
    </location>
</feature>
<evidence type="ECO:0000256" key="4">
    <source>
        <dbReference type="ARBA" id="ARBA00022989"/>
    </source>
</evidence>
<dbReference type="InterPro" id="IPR001807">
    <property type="entry name" value="ClC"/>
</dbReference>
<dbReference type="Proteomes" id="UP000481153">
    <property type="component" value="Unassembled WGS sequence"/>
</dbReference>
<feature type="transmembrane region" description="Helical" evidence="7">
    <location>
        <begin position="256"/>
        <end position="282"/>
    </location>
</feature>
<evidence type="ECO:0000256" key="1">
    <source>
        <dbReference type="ARBA" id="ARBA00004141"/>
    </source>
</evidence>
<dbReference type="EMBL" id="VJMJ01000153">
    <property type="protein sequence ID" value="KAF0730502.1"/>
    <property type="molecule type" value="Genomic_DNA"/>
</dbReference>
<evidence type="ECO:0000256" key="7">
    <source>
        <dbReference type="SAM" id="Phobius"/>
    </source>
</evidence>
<evidence type="ECO:0000256" key="3">
    <source>
        <dbReference type="ARBA" id="ARBA00022737"/>
    </source>
</evidence>
<dbReference type="Gene3D" id="1.10.3080.10">
    <property type="entry name" value="Clc chloride channel"/>
    <property type="match status" value="1"/>
</dbReference>
<feature type="transmembrane region" description="Helical" evidence="7">
    <location>
        <begin position="490"/>
        <end position="514"/>
    </location>
</feature>
<keyword evidence="9" id="KW-1185">Reference proteome</keyword>
<dbReference type="PRINTS" id="PR00762">
    <property type="entry name" value="CLCHANNEL"/>
</dbReference>
<proteinExistence type="predicted"/>
<keyword evidence="4 7" id="KW-1133">Transmembrane helix</keyword>
<dbReference type="PANTHER" id="PTHR11689:SF136">
    <property type="entry name" value="H(+)_CL(-) EXCHANGE TRANSPORTER 7"/>
    <property type="match status" value="1"/>
</dbReference>
<evidence type="ECO:0000256" key="6">
    <source>
        <dbReference type="ARBA" id="ARBA00023136"/>
    </source>
</evidence>
<feature type="transmembrane region" description="Helical" evidence="7">
    <location>
        <begin position="220"/>
        <end position="244"/>
    </location>
</feature>
<evidence type="ECO:0008006" key="10">
    <source>
        <dbReference type="Google" id="ProtNLM"/>
    </source>
</evidence>
<dbReference type="Pfam" id="PF00654">
    <property type="entry name" value="Voltage_CLC"/>
    <property type="match status" value="1"/>
</dbReference>
<keyword evidence="3" id="KW-0677">Repeat</keyword>
<organism evidence="8 9">
    <name type="scientific">Aphanomyces euteiches</name>
    <dbReference type="NCBI Taxonomy" id="100861"/>
    <lineage>
        <taxon>Eukaryota</taxon>
        <taxon>Sar</taxon>
        <taxon>Stramenopiles</taxon>
        <taxon>Oomycota</taxon>
        <taxon>Saprolegniomycetes</taxon>
        <taxon>Saprolegniales</taxon>
        <taxon>Verrucalvaceae</taxon>
        <taxon>Aphanomyces</taxon>
    </lineage>
</organism>
<dbReference type="SUPFAM" id="SSF81340">
    <property type="entry name" value="Clc chloride channel"/>
    <property type="match status" value="1"/>
</dbReference>
<evidence type="ECO:0000256" key="2">
    <source>
        <dbReference type="ARBA" id="ARBA00022692"/>
    </source>
</evidence>
<dbReference type="PANTHER" id="PTHR11689">
    <property type="entry name" value="CHLORIDE CHANNEL PROTEIN CLC FAMILY MEMBER"/>
    <property type="match status" value="1"/>
</dbReference>
<feature type="transmembrane region" description="Helical" evidence="7">
    <location>
        <begin position="347"/>
        <end position="364"/>
    </location>
</feature>
<sequence>MAHRPLGLASVQYKSVDLATNSALHHNAKDVHVHIQLDEAPVLQSRGGIPLDKVIALAKWLLTILIGVATAHIAFLVSFATSRLLEWKFDTMQSLLDAEKDGGGLPGSSLLFLLASNALFAGASCALTTYWAPSSAGSGIPEIKSTLNGVHVKSWMSVETLVAKIAGVILSISGGLPVGMEGPMIHCGAIVASCLSSKRRYKCLSWQPMSILKKKDVRDLVTCGAAAGVAAAFGAPIGGVLFALEEGASFLSPKLIWRAFFCAMVALFVVFGSNITSFADTAKTSSLFAFGKMRDPSVDRASYLPWELLIFIAVGSVGGIVGAGFTHLNQYVLFRAGVSSLARPSKVFYIVGISILFSLAWMILSGTVGTCLNMPPAIAETEKAELTANLVQYACPSGQYNDLASLVFVRQDTAIRQLLHLQTPLAPPTFTMSSLIVMATLNFLGTAFVLGASISSGVFVPSILAGAALGRAMGQWMHADDMDFVNVGTYALVGAAAVLGGVTRITISLTIILLEATGDLQYALPLMMTLMAARWVGNIFSEGLYEAQIQCRGIPFLDWNPPKAFDLMSVTQLMALDSFSCLSKRASVDSILAALIERPQQVCWVVVDRRYDSCRGVYFNVLEGTIERHVLVALLHLKSTWSPFEQDPTHVHAIAVDDGNGDVPEIVASAFSAADRTNFINLRAYMNPSPVIINSESHLSFRRLVMSNVVEATAAQAYRHFRTLGLSLLCVISKHGELQGVVTRDQLHALTRAVSSAQTCTACQHA</sequence>
<evidence type="ECO:0000313" key="9">
    <source>
        <dbReference type="Proteomes" id="UP000481153"/>
    </source>
</evidence>
<reference evidence="8 9" key="1">
    <citation type="submission" date="2019-07" db="EMBL/GenBank/DDBJ databases">
        <title>Genomics analysis of Aphanomyces spp. identifies a new class of oomycete effector associated with host adaptation.</title>
        <authorList>
            <person name="Gaulin E."/>
        </authorList>
    </citation>
    <scope>NUCLEOTIDE SEQUENCE [LARGE SCALE GENOMIC DNA]</scope>
    <source>
        <strain evidence="8 9">ATCC 201684</strain>
    </source>
</reference>